<feature type="region of interest" description="Disordered" evidence="1">
    <location>
        <begin position="541"/>
        <end position="560"/>
    </location>
</feature>
<feature type="compositionally biased region" description="Basic and acidic residues" evidence="1">
    <location>
        <begin position="305"/>
        <end position="315"/>
    </location>
</feature>
<protein>
    <submittedName>
        <fullName evidence="2">Transposable element P transposase</fullName>
    </submittedName>
</protein>
<feature type="compositionally biased region" description="Basic residues" evidence="1">
    <location>
        <begin position="349"/>
        <end position="371"/>
    </location>
</feature>
<accession>A0A9Q0S228</accession>
<evidence type="ECO:0000256" key="1">
    <source>
        <dbReference type="SAM" id="MobiDB-lite"/>
    </source>
</evidence>
<feature type="compositionally biased region" description="Basic and acidic residues" evidence="1">
    <location>
        <begin position="249"/>
        <end position="260"/>
    </location>
</feature>
<feature type="compositionally biased region" description="Polar residues" evidence="1">
    <location>
        <begin position="761"/>
        <end position="773"/>
    </location>
</feature>
<feature type="compositionally biased region" description="Basic and acidic residues" evidence="1">
    <location>
        <begin position="372"/>
        <end position="384"/>
    </location>
</feature>
<feature type="compositionally biased region" description="Polar residues" evidence="1">
    <location>
        <begin position="385"/>
        <end position="394"/>
    </location>
</feature>
<feature type="region of interest" description="Disordered" evidence="1">
    <location>
        <begin position="1022"/>
        <end position="1041"/>
    </location>
</feature>
<feature type="compositionally biased region" description="Low complexity" evidence="1">
    <location>
        <begin position="706"/>
        <end position="720"/>
    </location>
</feature>
<sequence length="1569" mass="178183">MSESTEYKTSTSDKGDTSSVLTKESNDILDTSKSISIVRKDDINKETDTPDASESYLKPDKIKIVSVVSAVTDDSIKKIITNELVNDNSMKSVTSVPDIADSSSEKPPDHRNETRAFTLETIIRKGLSAQMPMTAKDIDNIVPNAIKQQQDAARSAKLSNDKDFQLVYESSDDYNSSIDEKFEENDVDNESNEKRQDFQSTEDTIDKTLAPKVVELPERQESEDHPNQPRSDASEEKSFSGAVATTDLLIKEMQDNKEETNSNVLNESSTSEQSFGNFDSESDSTHSTHKNRKRRKHSSPAQNILKDDLDKKHEDNGEELANDSGPRLNRRGKPRKSYDETESEEITKKVGRKLKIPRYFGKKRQGVKGRPKRDDGYRCYKEASQDNNSSGTTSMSDLMTLSHSIFPQIAPKKAGRPKRENLLPEINSEVDIETENDIVSGRIGRVYQNVEDHPTHPQLMFRRKPGRPKIDKESGGHIVFQNSELTVVNKPTKIKGEIIDPQDDDGAKVVHSKDISIVPIIKSVSTNKELNRGYNLPVETSIASSHDRSDQDRNIRNVKTDPSYEENTIYSIAPIDDMLEVHHVEEYIPEMYEGSEGRRRGRKPKVERSTYSEITLGEPYVLNSDKQSTKCSNGSGISVKNIEDLLEIPTRQPALQDFYLPELIVSTSNKSALSNDSRLHPVATNVAAVSKRVRGNRSGSQPTYAELSESSNDSPEPSECSRPKVKKSTWKQRKKVKPHWTEQWKANLASAKKTAALDGKSNINPESTSSVSVTPKEINQPLPTDPTEISTPKTDIAHKEFDKSVKEILQMRQKRIPKLKYSSYDFKIRRDPNKPKMVLKFKKKYYKKKKSLVTTQAASHDDDTCTSNHDSALNVQVEGETSVKVHKKPGPKPKPKLTAAEQLITPAIKSIHASTLTTSTETEHVRKKCIRKLNQPKALQPEPTTAPKADNVNDFQNAKRRSHDSCPKTISEKKVKTSKCNEPTSQMYLENYNKVLQDRNDVLLEILEQRSAEIRSLKMRVSNMTKSDEESKSSEKKNEESWSPAELSKAYSLQKLSKPFYRYVQDRFSLPLPPLIDIDRSIDGITLTKGLLTSMMQILEFDGETMSEVDRVTILQISELKMQSLYEYDDNLDSIVGPHSSMLVVVAMGLYSGWNQVVYLNFDISTIKPILNMIIEELHKIKFPVVACVCKYVDGEATSWSEFNIGMGCNYFPHPVTTDFIYTFYYIDDLMLATRNNFVENGFTTDTYRINKSPLVELIKVHDLRFPIQSETLTTKCDDIPKIVDLFSKHTSNLLRILMPNNEIATSLADFCSVLSSFYQLMNTDKGTDILDSKHLAKEPYGKDLEYQNDILNETQLLFYKLRCPGNSKMCEFQRATMMCIESLKMLQHSTKQKFKMDYFGTQSITREYLKKRIEQSLIVSNETLSHLTPLKSIGVIKDIFLQAKSADSLMYETTAKLFLDEDIDPKLSESHYVDLLINWIAEKHEKKHANANKDDFLKKMHKFEEMFQSIQNPQFKIAENSVTKVFKKLKSHTFGIFLEVIHKFVVQRHLLRIEYLNAVAANNVVKSN</sequence>
<evidence type="ECO:0000313" key="2">
    <source>
        <dbReference type="EMBL" id="KAJ6642567.1"/>
    </source>
</evidence>
<proteinExistence type="predicted"/>
<feature type="region of interest" description="Disordered" evidence="1">
    <location>
        <begin position="690"/>
        <end position="792"/>
    </location>
</feature>
<feature type="region of interest" description="Disordered" evidence="1">
    <location>
        <begin position="1"/>
        <end position="25"/>
    </location>
</feature>
<gene>
    <name evidence="2" type="primary">T_7</name>
    <name evidence="2" type="ORF">Bhyg_07519</name>
</gene>
<dbReference type="EMBL" id="WJQU01000002">
    <property type="protein sequence ID" value="KAJ6642567.1"/>
    <property type="molecule type" value="Genomic_DNA"/>
</dbReference>
<dbReference type="Proteomes" id="UP001151699">
    <property type="component" value="Chromosome B"/>
</dbReference>
<comment type="caution">
    <text evidence="2">The sequence shown here is derived from an EMBL/GenBank/DDBJ whole genome shotgun (WGS) entry which is preliminary data.</text>
</comment>
<dbReference type="OrthoDB" id="7781208at2759"/>
<name>A0A9Q0S228_9DIPT</name>
<feature type="compositionally biased region" description="Basic residues" evidence="1">
    <location>
        <begin position="723"/>
        <end position="738"/>
    </location>
</feature>
<feature type="region of interest" description="Disordered" evidence="1">
    <location>
        <begin position="90"/>
        <end position="115"/>
    </location>
</feature>
<organism evidence="2 3">
    <name type="scientific">Pseudolycoriella hygida</name>
    <dbReference type="NCBI Taxonomy" id="35572"/>
    <lineage>
        <taxon>Eukaryota</taxon>
        <taxon>Metazoa</taxon>
        <taxon>Ecdysozoa</taxon>
        <taxon>Arthropoda</taxon>
        <taxon>Hexapoda</taxon>
        <taxon>Insecta</taxon>
        <taxon>Pterygota</taxon>
        <taxon>Neoptera</taxon>
        <taxon>Endopterygota</taxon>
        <taxon>Diptera</taxon>
        <taxon>Nematocera</taxon>
        <taxon>Sciaroidea</taxon>
        <taxon>Sciaridae</taxon>
        <taxon>Pseudolycoriella</taxon>
    </lineage>
</organism>
<feature type="compositionally biased region" description="Basic residues" evidence="1">
    <location>
        <begin position="287"/>
        <end position="298"/>
    </location>
</feature>
<keyword evidence="3" id="KW-1185">Reference proteome</keyword>
<feature type="compositionally biased region" description="Basic and acidic residues" evidence="1">
    <location>
        <begin position="215"/>
        <end position="238"/>
    </location>
</feature>
<evidence type="ECO:0000313" key="3">
    <source>
        <dbReference type="Proteomes" id="UP001151699"/>
    </source>
</evidence>
<feature type="compositionally biased region" description="Basic and acidic residues" evidence="1">
    <location>
        <begin position="1026"/>
        <end position="1040"/>
    </location>
</feature>
<reference evidence="2" key="1">
    <citation type="submission" date="2022-07" db="EMBL/GenBank/DDBJ databases">
        <authorList>
            <person name="Trinca V."/>
            <person name="Uliana J.V.C."/>
            <person name="Torres T.T."/>
            <person name="Ward R.J."/>
            <person name="Monesi N."/>
        </authorList>
    </citation>
    <scope>NUCLEOTIDE SEQUENCE</scope>
    <source>
        <strain evidence="2">HSMRA1968</strain>
        <tissue evidence="2">Whole embryos</tissue>
    </source>
</reference>
<feature type="compositionally biased region" description="Basic and acidic residues" evidence="1">
    <location>
        <begin position="103"/>
        <end position="114"/>
    </location>
</feature>
<feature type="compositionally biased region" description="Basic and acidic residues" evidence="1">
    <location>
        <begin position="545"/>
        <end position="559"/>
    </location>
</feature>
<feature type="compositionally biased region" description="Polar residues" evidence="1">
    <location>
        <begin position="261"/>
        <end position="279"/>
    </location>
</feature>
<feature type="region of interest" description="Disordered" evidence="1">
    <location>
        <begin position="182"/>
        <end position="394"/>
    </location>
</feature>